<dbReference type="SUPFAM" id="SSF111038">
    <property type="entry name" value="YjbQ-like"/>
    <property type="match status" value="1"/>
</dbReference>
<keyword evidence="2" id="KW-1185">Reference proteome</keyword>
<dbReference type="EMBL" id="JANHNZ010000003">
    <property type="protein sequence ID" value="MCQ9209794.1"/>
    <property type="molecule type" value="Genomic_DNA"/>
</dbReference>
<accession>A0ABT1WNI2</accession>
<dbReference type="RefSeq" id="WP_256944903.1">
    <property type="nucleotide sequence ID" value="NZ_JANHNZ010000003.1"/>
</dbReference>
<dbReference type="Gene3D" id="2.60.120.460">
    <property type="entry name" value="YjbQ-like"/>
    <property type="match status" value="1"/>
</dbReference>
<dbReference type="InterPro" id="IPR035917">
    <property type="entry name" value="YjbQ-like_sf"/>
</dbReference>
<gene>
    <name evidence="1" type="ORF">NPA36_04445</name>
</gene>
<organism evidence="1 2">
    <name type="scientific">Granulicatella seriolae</name>
    <dbReference type="NCBI Taxonomy" id="2967226"/>
    <lineage>
        <taxon>Bacteria</taxon>
        <taxon>Bacillati</taxon>
        <taxon>Bacillota</taxon>
        <taxon>Bacilli</taxon>
        <taxon>Lactobacillales</taxon>
        <taxon>Carnobacteriaceae</taxon>
        <taxon>Granulicatella</taxon>
    </lineage>
</organism>
<sequence length="173" mass="19210">MTVYIKEIKVFSTGGQATFSNISQEVKDIVKQSGISKGTCTVVSPHTTCAVLYEEYTHDADENNVELLHLDLDDALMKVAPPHNNAATYRYPGPEHYKAVKEWPNYLEYLPGGDPKAIWNGDAHIKASIIGASEILVINNNELAVGKTGYIYFIDFDTTRPRTRTCQVVVMGE</sequence>
<name>A0ABT1WNI2_9LACT</name>
<comment type="caution">
    <text evidence="1">The sequence shown here is derived from an EMBL/GenBank/DDBJ whole genome shotgun (WGS) entry which is preliminary data.</text>
</comment>
<dbReference type="Proteomes" id="UP001059480">
    <property type="component" value="Unassembled WGS sequence"/>
</dbReference>
<proteinExistence type="predicted"/>
<protein>
    <submittedName>
        <fullName evidence="1">YjbQ family protein</fullName>
    </submittedName>
</protein>
<reference evidence="1" key="1">
    <citation type="submission" date="2022-07" db="EMBL/GenBank/DDBJ databases">
        <authorList>
            <person name="Jung M.-Y."/>
            <person name="Lee M."/>
        </authorList>
    </citation>
    <scope>NUCLEOTIDE SEQUENCE</scope>
    <source>
        <strain evidence="1">S8</strain>
    </source>
</reference>
<dbReference type="Pfam" id="PF01894">
    <property type="entry name" value="YjbQ"/>
    <property type="match status" value="1"/>
</dbReference>
<evidence type="ECO:0000313" key="2">
    <source>
        <dbReference type="Proteomes" id="UP001059480"/>
    </source>
</evidence>
<evidence type="ECO:0000313" key="1">
    <source>
        <dbReference type="EMBL" id="MCQ9209794.1"/>
    </source>
</evidence>
<reference evidence="1" key="2">
    <citation type="journal article" date="2023" name="Curr. Microbiol.">
        <title>Granulicatella seriolae sp. nov., a Novel Facultative Anaerobe Isolated from Yellowtail Marine Fish.</title>
        <authorList>
            <person name="Lee M."/>
            <person name="Choi Y.J."/>
            <person name="Farooq A."/>
            <person name="Jeong J.B."/>
            <person name="Jung M.Y."/>
        </authorList>
    </citation>
    <scope>NUCLEOTIDE SEQUENCE</scope>
    <source>
        <strain evidence="1">S8</strain>
    </source>
</reference>
<reference evidence="1" key="3">
    <citation type="journal article" date="2023" name="Microbiol. Resour. Announc.">
        <title>Draft Genome Sequence of Granulicatella sp. Strain S8, Isolated from a Marine Fish, Seriola quinqueradiata.</title>
        <authorList>
            <person name="Lee M."/>
            <person name="Farooq A."/>
            <person name="Jeong J.B."/>
            <person name="Jung M.Y."/>
        </authorList>
    </citation>
    <scope>NUCLEOTIDE SEQUENCE</scope>
    <source>
        <strain evidence="1">S8</strain>
    </source>
</reference>
<dbReference type="InterPro" id="IPR001602">
    <property type="entry name" value="UPF0047_YjbQ-like"/>
</dbReference>